<keyword evidence="13" id="KW-1185">Reference proteome</keyword>
<evidence type="ECO:0000313" key="13">
    <source>
        <dbReference type="Proteomes" id="UP001148299"/>
    </source>
</evidence>
<dbReference type="GO" id="GO:0008977">
    <property type="term" value="F:prephenate dehydrogenase (NAD+) activity"/>
    <property type="evidence" value="ECO:0007669"/>
    <property type="project" value="InterPro"/>
</dbReference>
<comment type="pathway">
    <text evidence="8 9">Amino-acid biosynthesis; L-tyrosine biosynthesis; (4-hydroxyphenyl)pyruvate from prephenate (NADP(+) route): step 1/1.</text>
</comment>
<dbReference type="Gene3D" id="3.40.50.720">
    <property type="entry name" value="NAD(P)-binding Rossmann-like Domain"/>
    <property type="match status" value="1"/>
</dbReference>
<evidence type="ECO:0000256" key="2">
    <source>
        <dbReference type="ARBA" id="ARBA00022498"/>
    </source>
</evidence>
<keyword evidence="3 9" id="KW-0028">Amino-acid biosynthesis</keyword>
<dbReference type="EMBL" id="JAPZBQ010000001">
    <property type="protein sequence ID" value="KAJ5352962.1"/>
    <property type="molecule type" value="Genomic_DNA"/>
</dbReference>
<dbReference type="Gene3D" id="1.10.3660.10">
    <property type="entry name" value="6-phosphogluconate dehydrogenase C-terminal like domain"/>
    <property type="match status" value="2"/>
</dbReference>
<dbReference type="InterPro" id="IPR003099">
    <property type="entry name" value="Prephen_DH"/>
</dbReference>
<dbReference type="InterPro" id="IPR050812">
    <property type="entry name" value="Preph/Arog_dehydrog"/>
</dbReference>
<dbReference type="InterPro" id="IPR036291">
    <property type="entry name" value="NAD(P)-bd_dom_sf"/>
</dbReference>
<evidence type="ECO:0000313" key="11">
    <source>
        <dbReference type="EMBL" id="KAJ5352962.1"/>
    </source>
</evidence>
<reference evidence="12" key="2">
    <citation type="journal article" date="2023" name="IMA Fungus">
        <title>Comparative genomic study of the Penicillium genus elucidates a diverse pangenome and 15 lateral gene transfer events.</title>
        <authorList>
            <person name="Petersen C."/>
            <person name="Sorensen T."/>
            <person name="Nielsen M.R."/>
            <person name="Sondergaard T.E."/>
            <person name="Sorensen J.L."/>
            <person name="Fitzpatrick D.A."/>
            <person name="Frisvad J.C."/>
            <person name="Nielsen K.L."/>
        </authorList>
    </citation>
    <scope>NUCLEOTIDE SEQUENCE</scope>
    <source>
        <strain evidence="11">IBT 35673</strain>
        <strain evidence="12">IBT 35675</strain>
    </source>
</reference>
<organism evidence="12 13">
    <name type="scientific">Penicillium brevicompactum</name>
    <dbReference type="NCBI Taxonomy" id="5074"/>
    <lineage>
        <taxon>Eukaryota</taxon>
        <taxon>Fungi</taxon>
        <taxon>Dikarya</taxon>
        <taxon>Ascomycota</taxon>
        <taxon>Pezizomycotina</taxon>
        <taxon>Eurotiomycetes</taxon>
        <taxon>Eurotiomycetidae</taxon>
        <taxon>Eurotiales</taxon>
        <taxon>Aspergillaceae</taxon>
        <taxon>Penicillium</taxon>
    </lineage>
</organism>
<dbReference type="EC" id="1.3.1.13" evidence="9"/>
<gene>
    <name evidence="11" type="ORF">N7452_001936</name>
    <name evidence="12" type="ORF">N7541_003774</name>
</gene>
<sequence length="435" mass="48745">MGRTKEDASIGIIGMGDMGKMYAQRLSAAGWRINACDRPENFESLNQEFASQQGVTIFPNGHLVSRISDYILYSVEAGSIDKVVEQYGPSTKLGAIVGGQTSCKAPELAAFEKHLPSDVEIVSCHSLHGPKVNTKGQPLVLIQHRASDESLQFVNNILSCFGSTHVYLTGEMHDRITADTQAVTHAAFLSMGTAWQANQQFPWEHGRWVGGIENVKINITLRIYSNKWHVYAGLAILNPAAKQQIRQYAESVTELYKLMIGGHREELKRRVKDAGASVFKVGTEKQDLLLRDDVLDQFSLSNRPREKAPPNSHLSLLAIVDCWSKLGIVPYDHMICSTPLFRLWLGVTEYLFRNQDLLDEALDTAIDDNTFRSDDLEFTFAARAWSECVSFGDFESYRHRFENIAEYFAPRFPEAATLGNAMMKTILEKTTSNNK</sequence>
<dbReference type="Pfam" id="PF03807">
    <property type="entry name" value="F420_oxidored"/>
    <property type="match status" value="1"/>
</dbReference>
<evidence type="ECO:0000256" key="1">
    <source>
        <dbReference type="ARBA" id="ARBA00007964"/>
    </source>
</evidence>
<keyword evidence="2 9" id="KW-0827">Tyrosine biosynthesis</keyword>
<proteinExistence type="inferred from homology"/>
<evidence type="ECO:0000256" key="9">
    <source>
        <dbReference type="PIRNR" id="PIRNR036510"/>
    </source>
</evidence>
<keyword evidence="5 9" id="KW-0560">Oxidoreductase</keyword>
<dbReference type="PROSITE" id="PS51176">
    <property type="entry name" value="PDH_ADH"/>
    <property type="match status" value="1"/>
</dbReference>
<evidence type="ECO:0000256" key="3">
    <source>
        <dbReference type="ARBA" id="ARBA00022605"/>
    </source>
</evidence>
<evidence type="ECO:0000256" key="5">
    <source>
        <dbReference type="ARBA" id="ARBA00023002"/>
    </source>
</evidence>
<dbReference type="SUPFAM" id="SSF48179">
    <property type="entry name" value="6-phosphogluconate dehydrogenase C-terminal domain-like"/>
    <property type="match status" value="2"/>
</dbReference>
<dbReference type="EMBL" id="JAPZBR010000002">
    <property type="protein sequence ID" value="KAJ5362930.1"/>
    <property type="molecule type" value="Genomic_DNA"/>
</dbReference>
<evidence type="ECO:0000256" key="8">
    <source>
        <dbReference type="ARBA" id="ARBA00060605"/>
    </source>
</evidence>
<keyword evidence="4 9" id="KW-0521">NADP</keyword>
<evidence type="ECO:0000256" key="7">
    <source>
        <dbReference type="ARBA" id="ARBA00051295"/>
    </source>
</evidence>
<evidence type="ECO:0000256" key="4">
    <source>
        <dbReference type="ARBA" id="ARBA00022857"/>
    </source>
</evidence>
<dbReference type="InterPro" id="IPR008927">
    <property type="entry name" value="6-PGluconate_DH-like_C_sf"/>
</dbReference>
<dbReference type="GO" id="GO:0006571">
    <property type="term" value="P:tyrosine biosynthetic process"/>
    <property type="evidence" value="ECO:0007669"/>
    <property type="project" value="UniProtKB-UniRule"/>
</dbReference>
<comment type="caution">
    <text evidence="12">The sequence shown here is derived from an EMBL/GenBank/DDBJ whole genome shotgun (WGS) entry which is preliminary data.</text>
</comment>
<evidence type="ECO:0000259" key="10">
    <source>
        <dbReference type="PROSITE" id="PS51176"/>
    </source>
</evidence>
<dbReference type="GO" id="GO:0004665">
    <property type="term" value="F:prephenate dehydrogenase (NADP+) activity"/>
    <property type="evidence" value="ECO:0007669"/>
    <property type="project" value="UniProtKB-UniRule"/>
</dbReference>
<evidence type="ECO:0000313" key="12">
    <source>
        <dbReference type="EMBL" id="KAJ5362930.1"/>
    </source>
</evidence>
<dbReference type="FunFam" id="1.10.3660.10:FF:000004">
    <property type="entry name" value="Prephenate dehydrogenase [NADP(+)]"/>
    <property type="match status" value="1"/>
</dbReference>
<dbReference type="PANTHER" id="PTHR21363">
    <property type="entry name" value="PREPHENATE DEHYDROGENASE"/>
    <property type="match status" value="1"/>
</dbReference>
<dbReference type="Proteomes" id="UP001148299">
    <property type="component" value="Unassembled WGS sequence"/>
</dbReference>
<reference evidence="12" key="1">
    <citation type="submission" date="2022-12" db="EMBL/GenBank/DDBJ databases">
        <authorList>
            <person name="Petersen C."/>
        </authorList>
    </citation>
    <scope>NUCLEOTIDE SEQUENCE</scope>
    <source>
        <strain evidence="11">IBT 35673</strain>
        <strain evidence="12">IBT 35675</strain>
    </source>
</reference>
<comment type="similarity">
    <text evidence="1 9">Belongs to the prephenate/arogenate dehydrogenase family.</text>
</comment>
<keyword evidence="6 9" id="KW-0057">Aromatic amino acid biosynthesis</keyword>
<protein>
    <recommendedName>
        <fullName evidence="9">Prephenate dehydrogenase [NADP(+)]</fullName>
        <shortName evidence="9">PRDH</shortName>
        <ecNumber evidence="9">1.3.1.13</ecNumber>
    </recommendedName>
</protein>
<name>A0A9W9RMG5_PENBR</name>
<dbReference type="GO" id="GO:0070403">
    <property type="term" value="F:NAD+ binding"/>
    <property type="evidence" value="ECO:0007669"/>
    <property type="project" value="TreeGrafter"/>
</dbReference>
<dbReference type="InterPro" id="IPR012385">
    <property type="entry name" value="Prephenate_DH_fun"/>
</dbReference>
<dbReference type="FunFam" id="3.40.50.720:FF:000339">
    <property type="entry name" value="Prephenate dehydrogenase [NADP(+)]"/>
    <property type="match status" value="1"/>
</dbReference>
<dbReference type="SUPFAM" id="SSF51735">
    <property type="entry name" value="NAD(P)-binding Rossmann-fold domains"/>
    <property type="match status" value="1"/>
</dbReference>
<comment type="catalytic activity">
    <reaction evidence="7 9">
        <text>prephenate + NADP(+) = 3-(4-hydroxyphenyl)pyruvate + CO2 + NADPH</text>
        <dbReference type="Rhea" id="RHEA:21640"/>
        <dbReference type="ChEBI" id="CHEBI:16526"/>
        <dbReference type="ChEBI" id="CHEBI:29934"/>
        <dbReference type="ChEBI" id="CHEBI:36242"/>
        <dbReference type="ChEBI" id="CHEBI:57783"/>
        <dbReference type="ChEBI" id="CHEBI:58349"/>
        <dbReference type="EC" id="1.3.1.13"/>
    </reaction>
</comment>
<feature type="domain" description="Prephenate/arogenate dehydrogenase" evidence="10">
    <location>
        <begin position="8"/>
        <end position="289"/>
    </location>
</feature>
<dbReference type="InterPro" id="IPR028939">
    <property type="entry name" value="P5C_Rdtase_cat_N"/>
</dbReference>
<dbReference type="PIRSF" id="PIRSF036510">
    <property type="entry name" value="PDH_fung"/>
    <property type="match status" value="1"/>
</dbReference>
<dbReference type="PANTHER" id="PTHR21363:SF0">
    <property type="entry name" value="PREPHENATE DEHYDROGENASE [NADP(+)]"/>
    <property type="match status" value="1"/>
</dbReference>
<evidence type="ECO:0000256" key="6">
    <source>
        <dbReference type="ARBA" id="ARBA00023141"/>
    </source>
</evidence>
<dbReference type="FunFam" id="1.10.3660.10:FF:000002">
    <property type="entry name" value="Prephenate dehydrogenase [NADP(+)]"/>
    <property type="match status" value="1"/>
</dbReference>
<dbReference type="Proteomes" id="UP001147695">
    <property type="component" value="Unassembled WGS sequence"/>
</dbReference>
<dbReference type="OrthoDB" id="5399569at2759"/>
<accession>A0A9W9RMG5</accession>
<dbReference type="AlphaFoldDB" id="A0A9W9RMG5"/>